<proteinExistence type="predicted"/>
<comment type="caution">
    <text evidence="1">The sequence shown here is derived from an EMBL/GenBank/DDBJ whole genome shotgun (WGS) entry which is preliminary data.</text>
</comment>
<evidence type="ECO:0000313" key="2">
    <source>
        <dbReference type="Proteomes" id="UP001164929"/>
    </source>
</evidence>
<accession>A0AAD6MLH7</accession>
<gene>
    <name evidence="1" type="ORF">NC653_020697</name>
</gene>
<keyword evidence="2" id="KW-1185">Reference proteome</keyword>
<sequence length="47" mass="5349">MFTYKEVSFYILVSPHSSSLIWSGSRCCSCFLLAFDCFNLTSLLTTE</sequence>
<organism evidence="1 2">
    <name type="scientific">Populus alba x Populus x berolinensis</name>
    <dbReference type="NCBI Taxonomy" id="444605"/>
    <lineage>
        <taxon>Eukaryota</taxon>
        <taxon>Viridiplantae</taxon>
        <taxon>Streptophyta</taxon>
        <taxon>Embryophyta</taxon>
        <taxon>Tracheophyta</taxon>
        <taxon>Spermatophyta</taxon>
        <taxon>Magnoliopsida</taxon>
        <taxon>eudicotyledons</taxon>
        <taxon>Gunneridae</taxon>
        <taxon>Pentapetalae</taxon>
        <taxon>rosids</taxon>
        <taxon>fabids</taxon>
        <taxon>Malpighiales</taxon>
        <taxon>Salicaceae</taxon>
        <taxon>Saliceae</taxon>
        <taxon>Populus</taxon>
    </lineage>
</organism>
<protein>
    <submittedName>
        <fullName evidence="1">Uncharacterized protein</fullName>
    </submittedName>
</protein>
<dbReference type="Proteomes" id="UP001164929">
    <property type="component" value="Chromosome 8"/>
</dbReference>
<dbReference type="EMBL" id="JAQIZT010000008">
    <property type="protein sequence ID" value="KAJ6987522.1"/>
    <property type="molecule type" value="Genomic_DNA"/>
</dbReference>
<name>A0AAD6MLH7_9ROSI</name>
<evidence type="ECO:0000313" key="1">
    <source>
        <dbReference type="EMBL" id="KAJ6987522.1"/>
    </source>
</evidence>
<reference evidence="1" key="1">
    <citation type="journal article" date="2023" name="Mol. Ecol. Resour.">
        <title>Chromosome-level genome assembly of a triploid poplar Populus alba 'Berolinensis'.</title>
        <authorList>
            <person name="Chen S."/>
            <person name="Yu Y."/>
            <person name="Wang X."/>
            <person name="Wang S."/>
            <person name="Zhang T."/>
            <person name="Zhou Y."/>
            <person name="He R."/>
            <person name="Meng N."/>
            <person name="Wang Y."/>
            <person name="Liu W."/>
            <person name="Liu Z."/>
            <person name="Liu J."/>
            <person name="Guo Q."/>
            <person name="Huang H."/>
            <person name="Sederoff R.R."/>
            <person name="Wang G."/>
            <person name="Qu G."/>
            <person name="Chen S."/>
        </authorList>
    </citation>
    <scope>NUCLEOTIDE SEQUENCE</scope>
    <source>
        <strain evidence="1">SC-2020</strain>
    </source>
</reference>
<dbReference type="AlphaFoldDB" id="A0AAD6MLH7"/>